<feature type="short sequence motif" description="GXSXG" evidence="2">
    <location>
        <begin position="47"/>
        <end position="51"/>
    </location>
</feature>
<evidence type="ECO:0000313" key="4">
    <source>
        <dbReference type="EMBL" id="CAJ1501426.1"/>
    </source>
</evidence>
<name>A0ABM9LMH3_9MYCO</name>
<feature type="active site" description="Nucleophile" evidence="2">
    <location>
        <position position="49"/>
    </location>
</feature>
<dbReference type="InterPro" id="IPR002641">
    <property type="entry name" value="PNPLA_dom"/>
</dbReference>
<sequence>MPGKRSTTRRPLRADLVLSGGGVKGIALVGAAVGLKDAGYAIQRVSGTSAGSLVGAILAAASQGDQLSSAQLRDLALSVPYRKFRDAGPIERLPVLGPAWGLARGTGAYRGDFAHDWVRGELTNLGVQTFGDLAVDDHELLPERRYRLVVTVADLTTGQLVRLPWDYRRVYGLDPDEQSVADAVRASMAIPFFYRPVTLTSAAGQESTLVDGGVLSNFPIDSFDRPDGAAPRWPTFGVAVVPYLPAPRIDELIPGLRLPLGCTGPTMLESLITTMLVGHDQAHLSLPWVRVRAIQVDSTDVGVLDFGISPAETRVLYDKGYAAVTQFLSTWDWPAYLRRFRQAHDVDAAR</sequence>
<feature type="short sequence motif" description="GXGXXG" evidence="2">
    <location>
        <begin position="20"/>
        <end position="25"/>
    </location>
</feature>
<dbReference type="PROSITE" id="PS51635">
    <property type="entry name" value="PNPLA"/>
    <property type="match status" value="1"/>
</dbReference>
<evidence type="ECO:0000256" key="2">
    <source>
        <dbReference type="PROSITE-ProRule" id="PRU01161"/>
    </source>
</evidence>
<keyword evidence="2" id="KW-0442">Lipid degradation</keyword>
<dbReference type="CDD" id="cd07207">
    <property type="entry name" value="Pat_ExoU_VipD_like"/>
    <property type="match status" value="1"/>
</dbReference>
<proteinExistence type="predicted"/>
<feature type="short sequence motif" description="DGA/G" evidence="2">
    <location>
        <begin position="211"/>
        <end position="213"/>
    </location>
</feature>
<dbReference type="Gene3D" id="3.40.1090.10">
    <property type="entry name" value="Cytosolic phospholipase A2 catalytic domain"/>
    <property type="match status" value="2"/>
</dbReference>
<dbReference type="EMBL" id="OY726397">
    <property type="protein sequence ID" value="CAJ1501426.1"/>
    <property type="molecule type" value="Genomic_DNA"/>
</dbReference>
<keyword evidence="2" id="KW-0378">Hydrolase</keyword>
<protein>
    <submittedName>
        <fullName evidence="4">Patatin-like phospholipase family protein</fullName>
    </submittedName>
</protein>
<evidence type="ECO:0000256" key="1">
    <source>
        <dbReference type="ARBA" id="ARBA00023098"/>
    </source>
</evidence>
<reference evidence="4 5" key="1">
    <citation type="submission" date="2023-08" db="EMBL/GenBank/DDBJ databases">
        <authorList>
            <person name="Folkvardsen B D."/>
            <person name="Norman A."/>
        </authorList>
    </citation>
    <scope>NUCLEOTIDE SEQUENCE [LARGE SCALE GENOMIC DNA]</scope>
    <source>
        <strain evidence="4 5">Mu0053</strain>
    </source>
</reference>
<dbReference type="Proteomes" id="UP001190465">
    <property type="component" value="Chromosome"/>
</dbReference>
<dbReference type="PANTHER" id="PTHR46394:SF1">
    <property type="entry name" value="PNPLA DOMAIN-CONTAINING PROTEIN"/>
    <property type="match status" value="1"/>
</dbReference>
<accession>A0ABM9LMH3</accession>
<feature type="domain" description="PNPLA" evidence="3">
    <location>
        <begin position="16"/>
        <end position="224"/>
    </location>
</feature>
<dbReference type="RefSeq" id="WP_308482111.1">
    <property type="nucleotide sequence ID" value="NZ_OY726397.1"/>
</dbReference>
<gene>
    <name evidence="4" type="ORF">MU0053_001923</name>
</gene>
<dbReference type="Pfam" id="PF01734">
    <property type="entry name" value="Patatin"/>
    <property type="match status" value="1"/>
</dbReference>
<dbReference type="InterPro" id="IPR016035">
    <property type="entry name" value="Acyl_Trfase/lysoPLipase"/>
</dbReference>
<evidence type="ECO:0000313" key="5">
    <source>
        <dbReference type="Proteomes" id="UP001190465"/>
    </source>
</evidence>
<feature type="active site" description="Proton acceptor" evidence="2">
    <location>
        <position position="211"/>
    </location>
</feature>
<dbReference type="InterPro" id="IPR052580">
    <property type="entry name" value="Lipid_Hydrolase"/>
</dbReference>
<keyword evidence="5" id="KW-1185">Reference proteome</keyword>
<organism evidence="4 5">
    <name type="scientific">[Mycobacterium] burgundiense</name>
    <dbReference type="NCBI Taxonomy" id="3064286"/>
    <lineage>
        <taxon>Bacteria</taxon>
        <taxon>Bacillati</taxon>
        <taxon>Actinomycetota</taxon>
        <taxon>Actinomycetes</taxon>
        <taxon>Mycobacteriales</taxon>
        <taxon>Mycobacteriaceae</taxon>
        <taxon>Mycolicibacterium</taxon>
    </lineage>
</organism>
<dbReference type="PANTHER" id="PTHR46394">
    <property type="entry name" value="ANNEXIN"/>
    <property type="match status" value="1"/>
</dbReference>
<dbReference type="SUPFAM" id="SSF52151">
    <property type="entry name" value="FabD/lysophospholipase-like"/>
    <property type="match status" value="1"/>
</dbReference>
<evidence type="ECO:0000259" key="3">
    <source>
        <dbReference type="PROSITE" id="PS51635"/>
    </source>
</evidence>
<keyword evidence="1 2" id="KW-0443">Lipid metabolism</keyword>